<evidence type="ECO:0000259" key="13">
    <source>
        <dbReference type="Pfam" id="PF00593"/>
    </source>
</evidence>
<keyword evidence="8 10" id="KW-0472">Membrane</keyword>
<evidence type="ECO:0000256" key="7">
    <source>
        <dbReference type="ARBA" id="ARBA00023077"/>
    </source>
</evidence>
<dbReference type="InterPro" id="IPR036942">
    <property type="entry name" value="Beta-barrel_TonB_sf"/>
</dbReference>
<dbReference type="Gene3D" id="2.170.130.10">
    <property type="entry name" value="TonB-dependent receptor, plug domain"/>
    <property type="match status" value="1"/>
</dbReference>
<name>A0A7C1W736_9GAMM</name>
<dbReference type="AlphaFoldDB" id="A0A7C1W736"/>
<evidence type="ECO:0000256" key="4">
    <source>
        <dbReference type="ARBA" id="ARBA00022692"/>
    </source>
</evidence>
<keyword evidence="3 10" id="KW-1134">Transmembrane beta strand</keyword>
<gene>
    <name evidence="15" type="ORF">ENI26_13045</name>
</gene>
<keyword evidence="9 10" id="KW-0998">Cell outer membrane</keyword>
<dbReference type="NCBIfam" id="NF010010">
    <property type="entry name" value="PRK13483.1"/>
    <property type="match status" value="1"/>
</dbReference>
<dbReference type="GO" id="GO:0015344">
    <property type="term" value="F:siderophore uptake transmembrane transporter activity"/>
    <property type="evidence" value="ECO:0007669"/>
    <property type="project" value="TreeGrafter"/>
</dbReference>
<evidence type="ECO:0000256" key="12">
    <source>
        <dbReference type="SAM" id="MobiDB-lite"/>
    </source>
</evidence>
<dbReference type="EMBL" id="DRHY01000303">
    <property type="protein sequence ID" value="HEC75276.1"/>
    <property type="molecule type" value="Genomic_DNA"/>
</dbReference>
<dbReference type="PANTHER" id="PTHR30069:SF53">
    <property type="entry name" value="COLICIN I RECEPTOR-RELATED"/>
    <property type="match status" value="1"/>
</dbReference>
<dbReference type="PROSITE" id="PS52016">
    <property type="entry name" value="TONB_DEPENDENT_REC_3"/>
    <property type="match status" value="1"/>
</dbReference>
<comment type="caution">
    <text evidence="15">The sequence shown here is derived from an EMBL/GenBank/DDBJ whole genome shotgun (WGS) entry which is preliminary data.</text>
</comment>
<dbReference type="GO" id="GO:0009279">
    <property type="term" value="C:cell outer membrane"/>
    <property type="evidence" value="ECO:0007669"/>
    <property type="project" value="UniProtKB-SubCell"/>
</dbReference>
<evidence type="ECO:0000256" key="1">
    <source>
        <dbReference type="ARBA" id="ARBA00004571"/>
    </source>
</evidence>
<dbReference type="Gene3D" id="2.40.170.20">
    <property type="entry name" value="TonB-dependent receptor, beta-barrel domain"/>
    <property type="match status" value="1"/>
</dbReference>
<keyword evidence="5" id="KW-0732">Signal</keyword>
<evidence type="ECO:0000259" key="14">
    <source>
        <dbReference type="Pfam" id="PF07715"/>
    </source>
</evidence>
<dbReference type="InterPro" id="IPR037066">
    <property type="entry name" value="Plug_dom_sf"/>
</dbReference>
<keyword evidence="6" id="KW-0406">Ion transport</keyword>
<evidence type="ECO:0000256" key="11">
    <source>
        <dbReference type="RuleBase" id="RU003357"/>
    </source>
</evidence>
<keyword evidence="7 11" id="KW-0798">TonB box</keyword>
<accession>A0A7C1W736</accession>
<feature type="region of interest" description="Disordered" evidence="12">
    <location>
        <begin position="256"/>
        <end position="277"/>
    </location>
</feature>
<organism evidence="15">
    <name type="scientific">Methylophaga aminisulfidivorans</name>
    <dbReference type="NCBI Taxonomy" id="230105"/>
    <lineage>
        <taxon>Bacteria</taxon>
        <taxon>Pseudomonadati</taxon>
        <taxon>Pseudomonadota</taxon>
        <taxon>Gammaproteobacteria</taxon>
        <taxon>Thiotrichales</taxon>
        <taxon>Piscirickettsiaceae</taxon>
        <taxon>Methylophaga</taxon>
    </lineage>
</organism>
<proteinExistence type="inferred from homology"/>
<keyword evidence="2 10" id="KW-0813">Transport</keyword>
<reference evidence="15" key="1">
    <citation type="journal article" date="2020" name="mSystems">
        <title>Genome- and Community-Level Interaction Insights into Carbon Utilization and Element Cycling Functions of Hydrothermarchaeota in Hydrothermal Sediment.</title>
        <authorList>
            <person name="Zhou Z."/>
            <person name="Liu Y."/>
            <person name="Xu W."/>
            <person name="Pan J."/>
            <person name="Luo Z.H."/>
            <person name="Li M."/>
        </authorList>
    </citation>
    <scope>NUCLEOTIDE SEQUENCE [LARGE SCALE GENOMIC DNA]</scope>
    <source>
        <strain evidence="15">HyVt-380</strain>
    </source>
</reference>
<dbReference type="GO" id="GO:0044718">
    <property type="term" value="P:siderophore transmembrane transport"/>
    <property type="evidence" value="ECO:0007669"/>
    <property type="project" value="TreeGrafter"/>
</dbReference>
<dbReference type="Pfam" id="PF00593">
    <property type="entry name" value="TonB_dep_Rec_b-barrel"/>
    <property type="match status" value="1"/>
</dbReference>
<evidence type="ECO:0000256" key="6">
    <source>
        <dbReference type="ARBA" id="ARBA00023065"/>
    </source>
</evidence>
<comment type="subcellular location">
    <subcellularLocation>
        <location evidence="1 10">Cell outer membrane</location>
        <topology evidence="1 10">Multi-pass membrane protein</topology>
    </subcellularLocation>
</comment>
<dbReference type="SUPFAM" id="SSF56935">
    <property type="entry name" value="Porins"/>
    <property type="match status" value="1"/>
</dbReference>
<dbReference type="InterPro" id="IPR039426">
    <property type="entry name" value="TonB-dep_rcpt-like"/>
</dbReference>
<dbReference type="CDD" id="cd01347">
    <property type="entry name" value="ligand_gated_channel"/>
    <property type="match status" value="1"/>
</dbReference>
<dbReference type="InterPro" id="IPR000531">
    <property type="entry name" value="Beta-barrel_TonB"/>
</dbReference>
<evidence type="ECO:0000256" key="9">
    <source>
        <dbReference type="ARBA" id="ARBA00023237"/>
    </source>
</evidence>
<dbReference type="PANTHER" id="PTHR30069">
    <property type="entry name" value="TONB-DEPENDENT OUTER MEMBRANE RECEPTOR"/>
    <property type="match status" value="1"/>
</dbReference>
<sequence>MQDLIRNKSAVALSIGLSLISTKVLSAETSTDLKQIVVTASGFEQEATLAPASVTIIDQETLSKHGYRDLNDALRTVPGVTVTGGGSGDRGTDVSIRGMGSSYTLLLVDGKRQSGRESRPNGSAGFEADWLPPIEAIERIEIIRGPMSTLYGSDALGGVINVITKKVMDQWTGNMQVERTFQESSSSGDYSRGSFNLAGPIVSDILGLQLYGETYKRDEDRIVYGYEDKLMNSVTAKLSLTALENHDFSFEAGMTEQDREGNLGKSEPTQDCGRGGCSDSVNDTNREHYAITHTGRWGFGTSESYIQREEVENETREIIIENTFAKTNLVMPFEKHTATIGASFEKEELEDLNSNTISDRTQISNQQWALFVEDEWYLLDNFSLTGGVRMDDNENFGQHFSPRLYGVWEVASQWVLKGGVSTGYRSPSLRELTFDWGQSSRGGDVYGNPDLEPETSINQEIGLYFNGENDRYASLTLFHTDFEDKITRIACPVEICTAGANSFGSFPTYRINVDEAVTRGVEITAGTNLTEKINLDASYTYTDSEQKTGEYKGEPLTQLPKHLASVSLNWLNNDRLNSWFRIIYRGEESQPITGPSSSTIVAPSSTIADLGMNYKVTKHATVKAGLYNLFDEEIEYDEYGYIDDGRRLWLALNLGF</sequence>
<dbReference type="Proteomes" id="UP000886384">
    <property type="component" value="Unassembled WGS sequence"/>
</dbReference>
<feature type="domain" description="TonB-dependent receptor-like beta-barrel" evidence="13">
    <location>
        <begin position="291"/>
        <end position="629"/>
    </location>
</feature>
<evidence type="ECO:0000256" key="2">
    <source>
        <dbReference type="ARBA" id="ARBA00022448"/>
    </source>
</evidence>
<evidence type="ECO:0000256" key="8">
    <source>
        <dbReference type="ARBA" id="ARBA00023136"/>
    </source>
</evidence>
<dbReference type="Pfam" id="PF07715">
    <property type="entry name" value="Plug"/>
    <property type="match status" value="1"/>
</dbReference>
<evidence type="ECO:0000256" key="5">
    <source>
        <dbReference type="ARBA" id="ARBA00022729"/>
    </source>
</evidence>
<evidence type="ECO:0000256" key="10">
    <source>
        <dbReference type="PROSITE-ProRule" id="PRU01360"/>
    </source>
</evidence>
<feature type="domain" description="TonB-dependent receptor plug" evidence="14">
    <location>
        <begin position="50"/>
        <end position="159"/>
    </location>
</feature>
<keyword evidence="4 10" id="KW-0812">Transmembrane</keyword>
<protein>
    <submittedName>
        <fullName evidence="15">Ligand-gated channel protein</fullName>
    </submittedName>
</protein>
<evidence type="ECO:0000256" key="3">
    <source>
        <dbReference type="ARBA" id="ARBA00022452"/>
    </source>
</evidence>
<evidence type="ECO:0000313" key="15">
    <source>
        <dbReference type="EMBL" id="HEC75276.1"/>
    </source>
</evidence>
<dbReference type="InterPro" id="IPR012910">
    <property type="entry name" value="Plug_dom"/>
</dbReference>
<comment type="similarity">
    <text evidence="10 11">Belongs to the TonB-dependent receptor family.</text>
</comment>